<dbReference type="GO" id="GO:0008360">
    <property type="term" value="P:regulation of cell shape"/>
    <property type="evidence" value="ECO:0007669"/>
    <property type="project" value="UniProtKB-UniRule"/>
</dbReference>
<evidence type="ECO:0000259" key="9">
    <source>
        <dbReference type="SMART" id="SM00864"/>
    </source>
</evidence>
<dbReference type="GO" id="GO:0003924">
    <property type="term" value="F:GTPase activity"/>
    <property type="evidence" value="ECO:0007669"/>
    <property type="project" value="InterPro"/>
</dbReference>
<keyword evidence="7" id="KW-0175">Coiled coil</keyword>
<dbReference type="PANTHER" id="PTHR30314">
    <property type="entry name" value="CELL DIVISION PROTEIN FTSZ-RELATED"/>
    <property type="match status" value="1"/>
</dbReference>
<dbReference type="InterPro" id="IPR003008">
    <property type="entry name" value="Tubulin_FtsZ_GTPase"/>
</dbReference>
<dbReference type="InParanoid" id="H1YWS1"/>
<keyword evidence="4 6" id="KW-0133">Cell shape</keyword>
<reference evidence="10 11" key="1">
    <citation type="submission" date="2011-10" db="EMBL/GenBank/DDBJ databases">
        <title>The Improved High-Quality Draft genome of Methanoplanus limicola DSM 2279.</title>
        <authorList>
            <consortium name="US DOE Joint Genome Institute (JGI-PGF)"/>
            <person name="Lucas S."/>
            <person name="Copeland A."/>
            <person name="Lapidus A."/>
            <person name="Glavina del Rio T."/>
            <person name="Dalin E."/>
            <person name="Tice H."/>
            <person name="Bruce D."/>
            <person name="Goodwin L."/>
            <person name="Pitluck S."/>
            <person name="Peters L."/>
            <person name="Mikhailova N."/>
            <person name="Lu M."/>
            <person name="Kyrpides N."/>
            <person name="Mavromatis K."/>
            <person name="Ivanova N."/>
            <person name="Markowitz V."/>
            <person name="Cheng J.-F."/>
            <person name="Hugenholtz P."/>
            <person name="Woyke T."/>
            <person name="Wu D."/>
            <person name="Wirth R."/>
            <person name="Brambilla E.-M."/>
            <person name="Klenk H.-P."/>
            <person name="Eisen J.A."/>
        </authorList>
    </citation>
    <scope>NUCLEOTIDE SEQUENCE [LARGE SCALE GENOMIC DNA]</scope>
    <source>
        <strain evidence="10 11">DSM 2279</strain>
    </source>
</reference>
<dbReference type="GO" id="GO:0005737">
    <property type="term" value="C:cytoplasm"/>
    <property type="evidence" value="ECO:0007669"/>
    <property type="project" value="UniProtKB-SubCell"/>
</dbReference>
<comment type="similarity">
    <text evidence="1 6">Belongs to the CetZ family.</text>
</comment>
<dbReference type="InterPro" id="IPR037103">
    <property type="entry name" value="Tubulin/FtsZ-like_C"/>
</dbReference>
<keyword evidence="5 6" id="KW-0342">GTP-binding</keyword>
<dbReference type="EMBL" id="CM001436">
    <property type="protein sequence ID" value="EHQ36812.1"/>
    <property type="molecule type" value="Genomic_DNA"/>
</dbReference>
<dbReference type="InterPro" id="IPR032907">
    <property type="entry name" value="CetZ"/>
</dbReference>
<feature type="domain" description="Tubulin/FtsZ GTPase" evidence="9">
    <location>
        <begin position="2"/>
        <end position="217"/>
    </location>
</feature>
<dbReference type="Proteomes" id="UP000005741">
    <property type="component" value="Chromosome"/>
</dbReference>
<dbReference type="Gene3D" id="3.30.1330.20">
    <property type="entry name" value="Tubulin/FtsZ, C-terminal domain"/>
    <property type="match status" value="1"/>
</dbReference>
<dbReference type="HOGENOM" id="CLU_015344_0_0_2"/>
<evidence type="ECO:0000313" key="11">
    <source>
        <dbReference type="Proteomes" id="UP000005741"/>
    </source>
</evidence>
<dbReference type="InterPro" id="IPR036525">
    <property type="entry name" value="Tubulin/FtsZ_GTPase_sf"/>
</dbReference>
<dbReference type="OrthoDB" id="329751at2157"/>
<feature type="compositionally biased region" description="Low complexity" evidence="8">
    <location>
        <begin position="884"/>
        <end position="895"/>
    </location>
</feature>
<evidence type="ECO:0000256" key="1">
    <source>
        <dbReference type="ARBA" id="ARBA00006877"/>
    </source>
</evidence>
<comment type="subcellular location">
    <subcellularLocation>
        <location evidence="6">Cytoplasm</location>
    </subcellularLocation>
</comment>
<name>H1YWS1_9EURY</name>
<evidence type="ECO:0000256" key="8">
    <source>
        <dbReference type="SAM" id="MobiDB-lite"/>
    </source>
</evidence>
<dbReference type="RefSeq" id="WP_004079456.1">
    <property type="nucleotide sequence ID" value="NZ_CM001436.1"/>
</dbReference>
<keyword evidence="11" id="KW-1185">Reference proteome</keyword>
<dbReference type="InterPro" id="IPR045061">
    <property type="entry name" value="FtsZ/CetZ"/>
</dbReference>
<dbReference type="STRING" id="937775.Metlim_2777"/>
<keyword evidence="2 6" id="KW-0963">Cytoplasm</keyword>
<accession>H1YWS1</accession>
<dbReference type="GO" id="GO:0032153">
    <property type="term" value="C:cell division site"/>
    <property type="evidence" value="ECO:0007669"/>
    <property type="project" value="TreeGrafter"/>
</dbReference>
<evidence type="ECO:0000256" key="7">
    <source>
        <dbReference type="SAM" id="Coils"/>
    </source>
</evidence>
<evidence type="ECO:0000256" key="2">
    <source>
        <dbReference type="ARBA" id="ARBA00022490"/>
    </source>
</evidence>
<feature type="binding site" evidence="6">
    <location>
        <position position="159"/>
    </location>
    <ligand>
        <name>GTP</name>
        <dbReference type="ChEBI" id="CHEBI:37565"/>
    </ligand>
</feature>
<feature type="region of interest" description="Disordered" evidence="8">
    <location>
        <begin position="713"/>
        <end position="766"/>
    </location>
</feature>
<sequence>MKILAVGLGGAGSRIVDQLYYQDRRSSVSCISPVVIDTDGNLLNQLKNLPNDCKIFFPAIDPDVHYDTRSTVDIKEIMAQIKKLDNIDIDAILVFTGLGGSLSDIIPEITEEIRKAYYEPVFAVCTLPYHNEGRRIAAKAADDIKKIEEYVDGIILFDNETWYRKIKASYETSVDEEGKSHIRQAAYAKIFPDNPRDLYKLLNEKISRQIGLLLRAGEFNESGVEYAEIVLDAGEVLNTLKDNGITAIGYAIEELPKNYFDPLQKLRSESYFTDGSHKRATRIVSLAKKAVYEEISIPCDLTSANKALILIAGPSKELSMKGFQTVRKWIDSSIAGLEMRSGDYPVRSTKYVGIIIMLSGVNNIPRLEEIKQLREEYKEELEEKKREDAENRILMEEEIDLLLSSDNSETEYTEDETCRNESYNLYEISDRFKTEQNYDIPYQEEREEDEYYIEDPDSDAWELIDGGFSSKPPEISDGDEIHPPIIEAEEDIKDMDYVNENNEGDYTESLNIVEFFEDENSALIQNGEDKDNSGYTRGISFNELLEDDEPVKYEEKKFHTYNQINNRTEEDISYGAENYPLTSRDYVKREEYEELKKELSRYREESGSRENSAGHKEKKVKDQQIPISNNKKEEKEDSGISVPGRADKNIADMTRMTDVNLGKAPKDRIFEVGGIKGPRIPKEKSDVARVGEKISIGNTSFKANDRAFSTGNISAGSKLRPSENSFGGGNLSVGPKVRPSENSFGGGKISAGSVLKPNDSTFSGSSISVAKVKRASDDSISGRKVSVRQNIVPKDSGNFKVGSKIKKPKELLSDGVKIGSNTRPKELLSDNMKLSGGVKRPKELLSGDVKIRGETAGKNRRNTPKNNDIFDQEPSAGRREKGTAEAANQQKSNNNSKKEESEKKTGSHGDLFWI</sequence>
<feature type="compositionally biased region" description="Basic and acidic residues" evidence="8">
    <location>
        <begin position="594"/>
        <end position="622"/>
    </location>
</feature>
<dbReference type="SUPFAM" id="SSF52490">
    <property type="entry name" value="Tubulin nucleotide-binding domain-like"/>
    <property type="match status" value="1"/>
</dbReference>
<keyword evidence="3 6" id="KW-0547">Nucleotide-binding</keyword>
<evidence type="ECO:0000313" key="10">
    <source>
        <dbReference type="EMBL" id="EHQ36812.1"/>
    </source>
</evidence>
<dbReference type="Gene3D" id="3.40.50.1440">
    <property type="entry name" value="Tubulin/FtsZ, GTPase domain"/>
    <property type="match status" value="1"/>
</dbReference>
<organism evidence="10 11">
    <name type="scientific">Methanoplanus limicola DSM 2279</name>
    <dbReference type="NCBI Taxonomy" id="937775"/>
    <lineage>
        <taxon>Archaea</taxon>
        <taxon>Methanobacteriati</taxon>
        <taxon>Methanobacteriota</taxon>
        <taxon>Stenosarchaea group</taxon>
        <taxon>Methanomicrobia</taxon>
        <taxon>Methanomicrobiales</taxon>
        <taxon>Methanomicrobiaceae</taxon>
        <taxon>Methanoplanus</taxon>
    </lineage>
</organism>
<dbReference type="GO" id="GO:0051301">
    <property type="term" value="P:cell division"/>
    <property type="evidence" value="ECO:0007669"/>
    <property type="project" value="TreeGrafter"/>
</dbReference>
<evidence type="ECO:0000256" key="4">
    <source>
        <dbReference type="ARBA" id="ARBA00022960"/>
    </source>
</evidence>
<dbReference type="PANTHER" id="PTHR30314:SF10">
    <property type="entry name" value="TUBULIN-LIKE PROTEIN CETZ"/>
    <property type="match status" value="1"/>
</dbReference>
<feature type="coiled-coil region" evidence="7">
    <location>
        <begin position="367"/>
        <end position="398"/>
    </location>
</feature>
<feature type="compositionally biased region" description="Basic and acidic residues" evidence="8">
    <location>
        <begin position="840"/>
        <end position="857"/>
    </location>
</feature>
<dbReference type="AlphaFoldDB" id="H1YWS1"/>
<feature type="region of interest" description="Disordered" evidence="8">
    <location>
        <begin position="594"/>
        <end position="659"/>
    </location>
</feature>
<evidence type="ECO:0000256" key="5">
    <source>
        <dbReference type="ARBA" id="ARBA00023134"/>
    </source>
</evidence>
<evidence type="ECO:0000256" key="6">
    <source>
        <dbReference type="HAMAP-Rule" id="MF_01946"/>
    </source>
</evidence>
<dbReference type="Pfam" id="PF21011">
    <property type="entry name" value="CetZ_C"/>
    <property type="match status" value="1"/>
</dbReference>
<dbReference type="CDD" id="cd02202">
    <property type="entry name" value="CetZ_tubulin-like"/>
    <property type="match status" value="1"/>
</dbReference>
<proteinExistence type="inferred from homology"/>
<dbReference type="HAMAP" id="MF_01946">
    <property type="entry name" value="CetZ"/>
    <property type="match status" value="1"/>
</dbReference>
<evidence type="ECO:0000256" key="3">
    <source>
        <dbReference type="ARBA" id="ARBA00022741"/>
    </source>
</evidence>
<gene>
    <name evidence="6" type="primary">cetZ</name>
    <name evidence="10" type="ORF">Metlim_2777</name>
</gene>
<feature type="binding site" evidence="6">
    <location>
        <position position="132"/>
    </location>
    <ligand>
        <name>GTP</name>
        <dbReference type="ChEBI" id="CHEBI:37565"/>
    </ligand>
</feature>
<dbReference type="Pfam" id="PF00091">
    <property type="entry name" value="Tubulin"/>
    <property type="match status" value="1"/>
</dbReference>
<feature type="compositionally biased region" description="Basic and acidic residues" evidence="8">
    <location>
        <begin position="896"/>
        <end position="907"/>
    </location>
</feature>
<dbReference type="GO" id="GO:0005525">
    <property type="term" value="F:GTP binding"/>
    <property type="evidence" value="ECO:0007669"/>
    <property type="project" value="UniProtKB-UniRule"/>
</dbReference>
<protein>
    <recommendedName>
        <fullName evidence="6">Tubulin-like protein CetZ</fullName>
    </recommendedName>
</protein>
<comment type="caution">
    <text evidence="6">Lacks conserved residue(s) required for the propagation of feature annotation.</text>
</comment>
<dbReference type="SMART" id="SM00864">
    <property type="entry name" value="Tubulin"/>
    <property type="match status" value="1"/>
</dbReference>
<dbReference type="InterPro" id="IPR048737">
    <property type="entry name" value="CetZ_C"/>
</dbReference>
<comment type="function">
    <text evidence="6">Involved in cell shape control.</text>
</comment>
<feature type="region of interest" description="Disordered" evidence="8">
    <location>
        <begin position="815"/>
        <end position="914"/>
    </location>
</feature>
<feature type="binding site" evidence="6">
    <location>
        <position position="203"/>
    </location>
    <ligand>
        <name>GTP</name>
        <dbReference type="ChEBI" id="CHEBI:37565"/>
    </ligand>
</feature>